<evidence type="ECO:0000313" key="7">
    <source>
        <dbReference type="EMBL" id="STO08411.1"/>
    </source>
</evidence>
<sequence length="319" mass="33703">MSFLEVLYIVVPVALAYATPLIIAALGGIFSERSGVVNIALEGIMVIGAATGIITTLTLTNMGLGGMSPWISLLVAMVIGALFSLFLAVPAILWRADQTVLGVAINMLAVGLAIFVVRVLYNKGQTDFIQFRIAKENVPILSDIPILRMFFINVQYTSFIAIALAFVVWFVIFKTPFGLRLRSVGEHPMAADTMGINVTKMRFMGVMLSGAFGGLAGAVYAVTVTTNFSATTIVGQGFLAIAAMIFGKWNPLGALGAGLFFGFAQALSIIGSNLPVINNVPQVLLLIAPYALTILALAGVVGRADAPKSVGIPYIKGKR</sequence>
<feature type="transmembrane region" description="Helical" evidence="6">
    <location>
        <begin position="203"/>
        <end position="222"/>
    </location>
</feature>
<feature type="transmembrane region" description="Helical" evidence="6">
    <location>
        <begin position="6"/>
        <end position="31"/>
    </location>
</feature>
<accession>A0A377FUC0</accession>
<feature type="transmembrane region" description="Helical" evidence="6">
    <location>
        <begin position="254"/>
        <end position="277"/>
    </location>
</feature>
<feature type="transmembrane region" description="Helical" evidence="6">
    <location>
        <begin position="150"/>
        <end position="173"/>
    </location>
</feature>
<dbReference type="CDD" id="cd06580">
    <property type="entry name" value="TM_PBP1_transp_TpRbsC_like"/>
    <property type="match status" value="1"/>
</dbReference>
<evidence type="ECO:0000256" key="1">
    <source>
        <dbReference type="ARBA" id="ARBA00004651"/>
    </source>
</evidence>
<evidence type="ECO:0000256" key="6">
    <source>
        <dbReference type="SAM" id="Phobius"/>
    </source>
</evidence>
<dbReference type="Proteomes" id="UP000254060">
    <property type="component" value="Unassembled WGS sequence"/>
</dbReference>
<evidence type="ECO:0000256" key="4">
    <source>
        <dbReference type="ARBA" id="ARBA00022989"/>
    </source>
</evidence>
<proteinExistence type="predicted"/>
<dbReference type="PANTHER" id="PTHR43370:SF1">
    <property type="entry name" value="GUANOSINE ABC TRANSPORTER PERMEASE PROTEIN NUPQ"/>
    <property type="match status" value="1"/>
</dbReference>
<dbReference type="GO" id="GO:0005886">
    <property type="term" value="C:plasma membrane"/>
    <property type="evidence" value="ECO:0007669"/>
    <property type="project" value="UniProtKB-SubCell"/>
</dbReference>
<comment type="subcellular location">
    <subcellularLocation>
        <location evidence="1">Cell membrane</location>
        <topology evidence="1">Multi-pass membrane protein</topology>
    </subcellularLocation>
</comment>
<gene>
    <name evidence="7" type="ORF">NCTC13163_01781</name>
</gene>
<evidence type="ECO:0000256" key="2">
    <source>
        <dbReference type="ARBA" id="ARBA00022475"/>
    </source>
</evidence>
<evidence type="ECO:0000313" key="8">
    <source>
        <dbReference type="Proteomes" id="UP000254060"/>
    </source>
</evidence>
<dbReference type="STRING" id="1397694.GCA_000702585_02277"/>
<evidence type="ECO:0000256" key="5">
    <source>
        <dbReference type="ARBA" id="ARBA00023136"/>
    </source>
</evidence>
<feature type="transmembrane region" description="Helical" evidence="6">
    <location>
        <begin position="70"/>
        <end position="93"/>
    </location>
</feature>
<organism evidence="7 8">
    <name type="scientific">Exiguobacterium aurantiacum</name>
    <dbReference type="NCBI Taxonomy" id="33987"/>
    <lineage>
        <taxon>Bacteria</taxon>
        <taxon>Bacillati</taxon>
        <taxon>Bacillota</taxon>
        <taxon>Bacilli</taxon>
        <taxon>Bacillales</taxon>
        <taxon>Bacillales Family XII. Incertae Sedis</taxon>
        <taxon>Exiguobacterium</taxon>
    </lineage>
</organism>
<dbReference type="PANTHER" id="PTHR43370">
    <property type="entry name" value="SUGAR ABC TRANSPORTER INTEGRAL MEMBRANE PROTEIN-RELATED"/>
    <property type="match status" value="1"/>
</dbReference>
<dbReference type="OrthoDB" id="9792579at2"/>
<feature type="transmembrane region" description="Helical" evidence="6">
    <location>
        <begin position="100"/>
        <end position="121"/>
    </location>
</feature>
<reference evidence="7 8" key="1">
    <citation type="submission" date="2018-06" db="EMBL/GenBank/DDBJ databases">
        <authorList>
            <consortium name="Pathogen Informatics"/>
            <person name="Doyle S."/>
        </authorList>
    </citation>
    <scope>NUCLEOTIDE SEQUENCE [LARGE SCALE GENOMIC DNA]</scope>
    <source>
        <strain evidence="7 8">NCTC13163</strain>
    </source>
</reference>
<dbReference type="GO" id="GO:0022857">
    <property type="term" value="F:transmembrane transporter activity"/>
    <property type="evidence" value="ECO:0007669"/>
    <property type="project" value="InterPro"/>
</dbReference>
<keyword evidence="4 6" id="KW-1133">Transmembrane helix</keyword>
<dbReference type="InterPro" id="IPR001851">
    <property type="entry name" value="ABC_transp_permease"/>
</dbReference>
<dbReference type="RefSeq" id="WP_029335348.1">
    <property type="nucleotide sequence ID" value="NZ_UGGP01000001.1"/>
</dbReference>
<protein>
    <submittedName>
        <fullName evidence="7">ABC-type uncharacterized transport system, permease component</fullName>
    </submittedName>
</protein>
<feature type="transmembrane region" description="Helical" evidence="6">
    <location>
        <begin position="43"/>
        <end position="64"/>
    </location>
</feature>
<keyword evidence="2" id="KW-1003">Cell membrane</keyword>
<dbReference type="Pfam" id="PF02653">
    <property type="entry name" value="BPD_transp_2"/>
    <property type="match status" value="1"/>
</dbReference>
<evidence type="ECO:0000256" key="3">
    <source>
        <dbReference type="ARBA" id="ARBA00022692"/>
    </source>
</evidence>
<feature type="transmembrane region" description="Helical" evidence="6">
    <location>
        <begin position="228"/>
        <end position="247"/>
    </location>
</feature>
<feature type="transmembrane region" description="Helical" evidence="6">
    <location>
        <begin position="283"/>
        <end position="302"/>
    </location>
</feature>
<name>A0A377FUC0_9BACL</name>
<keyword evidence="3 6" id="KW-0812">Transmembrane</keyword>
<dbReference type="AlphaFoldDB" id="A0A377FUC0"/>
<keyword evidence="5 6" id="KW-0472">Membrane</keyword>
<dbReference type="EMBL" id="UGGP01000001">
    <property type="protein sequence ID" value="STO08411.1"/>
    <property type="molecule type" value="Genomic_DNA"/>
</dbReference>